<gene>
    <name evidence="2" type="ORF">Afe05nite_54240</name>
</gene>
<sequence>MNDDEVLSAVRNTLSDVHMDRPVEVIEERGRARRRNRTLAGAVAGGGLAVAAALAVVLPMAYHQSKTTTTTTEPLVGSSATGNAPTMTQAAFTLVKQANGSVKLTLNPKKLLDPAALEKALAGAGIPAVVKAGVLCKPKGTGLPEAEEVFGIDKTAVTSDGSPEYRLVINAAKMPENSEVYFSVFAIKKGDSYNKFSRYLVTKGAPMACRTRG</sequence>
<evidence type="ECO:0000313" key="3">
    <source>
        <dbReference type="Proteomes" id="UP000598174"/>
    </source>
</evidence>
<comment type="caution">
    <text evidence="2">The sequence shown here is derived from an EMBL/GenBank/DDBJ whole genome shotgun (WGS) entry which is preliminary data.</text>
</comment>
<proteinExistence type="predicted"/>
<keyword evidence="1" id="KW-0472">Membrane</keyword>
<reference evidence="2" key="1">
    <citation type="submission" date="2021-01" db="EMBL/GenBank/DDBJ databases">
        <title>Whole genome shotgun sequence of Actinoplanes ferrugineus NBRC 15555.</title>
        <authorList>
            <person name="Komaki H."/>
            <person name="Tamura T."/>
        </authorList>
    </citation>
    <scope>NUCLEOTIDE SEQUENCE</scope>
    <source>
        <strain evidence="2">NBRC 15555</strain>
    </source>
</reference>
<dbReference type="RefSeq" id="WP_203820013.1">
    <property type="nucleotide sequence ID" value="NZ_BAAABP010000027.1"/>
</dbReference>
<keyword evidence="1" id="KW-0812">Transmembrane</keyword>
<dbReference type="EMBL" id="BOMM01000049">
    <property type="protein sequence ID" value="GIE13584.1"/>
    <property type="molecule type" value="Genomic_DNA"/>
</dbReference>
<feature type="transmembrane region" description="Helical" evidence="1">
    <location>
        <begin position="39"/>
        <end position="62"/>
    </location>
</feature>
<protein>
    <submittedName>
        <fullName evidence="2">Uncharacterized protein</fullName>
    </submittedName>
</protein>
<organism evidence="2 3">
    <name type="scientific">Paractinoplanes ferrugineus</name>
    <dbReference type="NCBI Taxonomy" id="113564"/>
    <lineage>
        <taxon>Bacteria</taxon>
        <taxon>Bacillati</taxon>
        <taxon>Actinomycetota</taxon>
        <taxon>Actinomycetes</taxon>
        <taxon>Micromonosporales</taxon>
        <taxon>Micromonosporaceae</taxon>
        <taxon>Paractinoplanes</taxon>
    </lineage>
</organism>
<accession>A0A919J6M7</accession>
<evidence type="ECO:0000256" key="1">
    <source>
        <dbReference type="SAM" id="Phobius"/>
    </source>
</evidence>
<keyword evidence="1" id="KW-1133">Transmembrane helix</keyword>
<name>A0A919J6M7_9ACTN</name>
<keyword evidence="3" id="KW-1185">Reference proteome</keyword>
<evidence type="ECO:0000313" key="2">
    <source>
        <dbReference type="EMBL" id="GIE13584.1"/>
    </source>
</evidence>
<dbReference type="Proteomes" id="UP000598174">
    <property type="component" value="Unassembled WGS sequence"/>
</dbReference>
<dbReference type="AlphaFoldDB" id="A0A919J6M7"/>